<evidence type="ECO:0000313" key="3">
    <source>
        <dbReference type="Proteomes" id="UP000645966"/>
    </source>
</evidence>
<dbReference type="EMBL" id="JAEIOS010000009">
    <property type="protein sequence ID" value="MBI8988299.1"/>
    <property type="molecule type" value="Genomic_DNA"/>
</dbReference>
<dbReference type="RefSeq" id="WP_198737356.1">
    <property type="nucleotide sequence ID" value="NZ_JAEIOS010000009.1"/>
</dbReference>
<gene>
    <name evidence="2" type="ORF">JDV75_00765</name>
</gene>
<feature type="signal peptide" evidence="1">
    <location>
        <begin position="1"/>
        <end position="28"/>
    </location>
</feature>
<organism evidence="2 3">
    <name type="scientific">Corynebacterium meridianum</name>
    <dbReference type="NCBI Taxonomy" id="2765363"/>
    <lineage>
        <taxon>Bacteria</taxon>
        <taxon>Bacillati</taxon>
        <taxon>Actinomycetota</taxon>
        <taxon>Actinomycetes</taxon>
        <taxon>Mycobacteriales</taxon>
        <taxon>Corynebacteriaceae</taxon>
        <taxon>Corynebacterium</taxon>
    </lineage>
</organism>
<accession>A0A934I4M4</accession>
<dbReference type="Proteomes" id="UP000645966">
    <property type="component" value="Unassembled WGS sequence"/>
</dbReference>
<evidence type="ECO:0000256" key="1">
    <source>
        <dbReference type="SAM" id="SignalP"/>
    </source>
</evidence>
<comment type="caution">
    <text evidence="2">The sequence shown here is derived from an EMBL/GenBank/DDBJ whole genome shotgun (WGS) entry which is preliminary data.</text>
</comment>
<feature type="chain" id="PRO_5036783429" evidence="1">
    <location>
        <begin position="29"/>
        <end position="133"/>
    </location>
</feature>
<reference evidence="2" key="1">
    <citation type="submission" date="2020-12" db="EMBL/GenBank/DDBJ databases">
        <title>Genome public.</title>
        <authorList>
            <person name="Sun Q."/>
        </authorList>
    </citation>
    <scope>NUCLEOTIDE SEQUENCE</scope>
    <source>
        <strain evidence="2">CCM 8863</strain>
    </source>
</reference>
<sequence>MRTLRSVAAIAAATILTGVPLAAGTATADPMPAHGHRTADDAVAHLGGTDCGQMRADAMFTGWVTTDLLRHGTYDMYARMFRYPEADARRISDAAVARARECGAVVDAPALGSAGAGALVAGVWDTLHIGTRI</sequence>
<keyword evidence="3" id="KW-1185">Reference proteome</keyword>
<keyword evidence="1" id="KW-0732">Signal</keyword>
<proteinExistence type="predicted"/>
<evidence type="ECO:0000313" key="2">
    <source>
        <dbReference type="EMBL" id="MBI8988299.1"/>
    </source>
</evidence>
<protein>
    <submittedName>
        <fullName evidence="2">Uncharacterized protein</fullName>
    </submittedName>
</protein>
<dbReference type="AlphaFoldDB" id="A0A934I4M4"/>
<name>A0A934I4M4_9CORY</name>